<keyword evidence="7 8" id="KW-0472">Membrane</keyword>
<dbReference type="FunFam" id="1.20.81.30:FF:000001">
    <property type="entry name" value="Type II secretion system protein F"/>
    <property type="match status" value="2"/>
</dbReference>
<evidence type="ECO:0000256" key="8">
    <source>
        <dbReference type="SAM" id="Phobius"/>
    </source>
</evidence>
<dbReference type="InterPro" id="IPR042094">
    <property type="entry name" value="T2SS_GspF_sf"/>
</dbReference>
<evidence type="ECO:0000256" key="3">
    <source>
        <dbReference type="ARBA" id="ARBA00022475"/>
    </source>
</evidence>
<feature type="transmembrane region" description="Helical" evidence="8">
    <location>
        <begin position="375"/>
        <end position="399"/>
    </location>
</feature>
<proteinExistence type="inferred from homology"/>
<sequence length="402" mass="44023">MQFQYQAKNQTGQAIQGTIDAPSDEQAVAILQQKNLFILSLERASSSTWKIDLNSLFSRPSKKDLVVFTRQLATLIESGIPLIEGLQVLAHQMEKPSFRKVVNAIITSIEGGASLSIALQEHDNVFDAFFVNLVRVGEVSGKLQTTLNYLADYLEHSASLNSKIKGALFYPAFVLSSLVVVGAIMMTTVVPQLLQIIQDAGVTDLPLMTRILLAVSAFLHDYIIVVVVVVVALIIGIYEFTRTATGRYQWDSFKIHVPRFGRISRNLYIARIAETLATLIRSGVPILEGLSITARVVGNEVYERILLGAVESLRGGGSISEALAQHEEFPSLVSSMIATGEKTGRTDFMLENILKYYKTEAENDVQNLSQLIEPFLILILGIGIGGLVAAVLLPIYSLVSVQ</sequence>
<dbReference type="GO" id="GO:0015628">
    <property type="term" value="P:protein secretion by the type II secretion system"/>
    <property type="evidence" value="ECO:0007669"/>
    <property type="project" value="TreeGrafter"/>
</dbReference>
<dbReference type="AlphaFoldDB" id="A0A1F8GVT7"/>
<feature type="transmembrane region" description="Helical" evidence="8">
    <location>
        <begin position="167"/>
        <end position="191"/>
    </location>
</feature>
<dbReference type="Proteomes" id="UP000179047">
    <property type="component" value="Unassembled WGS sequence"/>
</dbReference>
<evidence type="ECO:0000256" key="7">
    <source>
        <dbReference type="ARBA" id="ARBA00023136"/>
    </source>
</evidence>
<evidence type="ECO:0000256" key="1">
    <source>
        <dbReference type="ARBA" id="ARBA00004429"/>
    </source>
</evidence>
<dbReference type="Gene3D" id="1.20.81.30">
    <property type="entry name" value="Type II secretion system (T2SS), domain F"/>
    <property type="match status" value="2"/>
</dbReference>
<dbReference type="GO" id="GO:0005886">
    <property type="term" value="C:plasma membrane"/>
    <property type="evidence" value="ECO:0007669"/>
    <property type="project" value="UniProtKB-SubCell"/>
</dbReference>
<evidence type="ECO:0000256" key="4">
    <source>
        <dbReference type="ARBA" id="ARBA00022519"/>
    </source>
</evidence>
<keyword evidence="6 8" id="KW-1133">Transmembrane helix</keyword>
<name>A0A1F8GVT7_9BACT</name>
<keyword evidence="4" id="KW-0997">Cell inner membrane</keyword>
<accession>A0A1F8GVT7</accession>
<dbReference type="EMBL" id="MGKP01000012">
    <property type="protein sequence ID" value="OGN28798.1"/>
    <property type="molecule type" value="Genomic_DNA"/>
</dbReference>
<feature type="domain" description="Type II secretion system protein GspF" evidence="9">
    <location>
        <begin position="68"/>
        <end position="191"/>
    </location>
</feature>
<evidence type="ECO:0000256" key="2">
    <source>
        <dbReference type="ARBA" id="ARBA00005745"/>
    </source>
</evidence>
<dbReference type="InterPro" id="IPR003004">
    <property type="entry name" value="GspF/PilC"/>
</dbReference>
<dbReference type="STRING" id="1802701.A3A33_03390"/>
<feature type="domain" description="Type II secretion system protein GspF" evidence="9">
    <location>
        <begin position="273"/>
        <end position="394"/>
    </location>
</feature>
<evidence type="ECO:0000259" key="9">
    <source>
        <dbReference type="Pfam" id="PF00482"/>
    </source>
</evidence>
<evidence type="ECO:0000256" key="6">
    <source>
        <dbReference type="ARBA" id="ARBA00022989"/>
    </source>
</evidence>
<evidence type="ECO:0000313" key="11">
    <source>
        <dbReference type="Proteomes" id="UP000179047"/>
    </source>
</evidence>
<evidence type="ECO:0000256" key="5">
    <source>
        <dbReference type="ARBA" id="ARBA00022692"/>
    </source>
</evidence>
<dbReference type="PRINTS" id="PR00812">
    <property type="entry name" value="BCTERIALGSPF"/>
</dbReference>
<keyword evidence="3" id="KW-1003">Cell membrane</keyword>
<gene>
    <name evidence="10" type="ORF">A3A33_03390</name>
</gene>
<reference evidence="10 11" key="1">
    <citation type="journal article" date="2016" name="Nat. Commun.">
        <title>Thousands of microbial genomes shed light on interconnected biogeochemical processes in an aquifer system.</title>
        <authorList>
            <person name="Anantharaman K."/>
            <person name="Brown C.T."/>
            <person name="Hug L.A."/>
            <person name="Sharon I."/>
            <person name="Castelle C.J."/>
            <person name="Probst A.J."/>
            <person name="Thomas B.C."/>
            <person name="Singh A."/>
            <person name="Wilkins M.J."/>
            <person name="Karaoz U."/>
            <person name="Brodie E.L."/>
            <person name="Williams K.H."/>
            <person name="Hubbard S.S."/>
            <person name="Banfield J.F."/>
        </authorList>
    </citation>
    <scope>NUCLEOTIDE SEQUENCE [LARGE SCALE GENOMIC DNA]</scope>
</reference>
<dbReference type="InterPro" id="IPR018076">
    <property type="entry name" value="T2SS_GspF_dom"/>
</dbReference>
<dbReference type="PANTHER" id="PTHR30012:SF0">
    <property type="entry name" value="TYPE II SECRETION SYSTEM PROTEIN F-RELATED"/>
    <property type="match status" value="1"/>
</dbReference>
<evidence type="ECO:0000313" key="10">
    <source>
        <dbReference type="EMBL" id="OGN28798.1"/>
    </source>
</evidence>
<protein>
    <recommendedName>
        <fullName evidence="9">Type II secretion system protein GspF domain-containing protein</fullName>
    </recommendedName>
</protein>
<comment type="caution">
    <text evidence="10">The sequence shown here is derived from an EMBL/GenBank/DDBJ whole genome shotgun (WGS) entry which is preliminary data.</text>
</comment>
<dbReference type="PANTHER" id="PTHR30012">
    <property type="entry name" value="GENERAL SECRETION PATHWAY PROTEIN"/>
    <property type="match status" value="1"/>
</dbReference>
<comment type="similarity">
    <text evidence="2">Belongs to the GSP F family.</text>
</comment>
<feature type="transmembrane region" description="Helical" evidence="8">
    <location>
        <begin position="211"/>
        <end position="238"/>
    </location>
</feature>
<dbReference type="Pfam" id="PF00482">
    <property type="entry name" value="T2SSF"/>
    <property type="match status" value="2"/>
</dbReference>
<comment type="subcellular location">
    <subcellularLocation>
        <location evidence="1">Cell inner membrane</location>
        <topology evidence="1">Multi-pass membrane protein</topology>
    </subcellularLocation>
</comment>
<organism evidence="10 11">
    <name type="scientific">Candidatus Yanofskybacteria bacterium RIFCSPLOWO2_01_FULL_49_25</name>
    <dbReference type="NCBI Taxonomy" id="1802701"/>
    <lineage>
        <taxon>Bacteria</taxon>
        <taxon>Candidatus Yanofskyibacteriota</taxon>
    </lineage>
</organism>
<keyword evidence="5 8" id="KW-0812">Transmembrane</keyword>